<evidence type="ECO:0000259" key="2">
    <source>
        <dbReference type="Pfam" id="PF04151"/>
    </source>
</evidence>
<name>L8N0C8_9CYAN</name>
<dbReference type="Proteomes" id="UP000011201">
    <property type="component" value="Unassembled WGS sequence"/>
</dbReference>
<protein>
    <submittedName>
        <fullName evidence="3">Peptidase domain protein</fullName>
    </submittedName>
</protein>
<dbReference type="Gene3D" id="2.60.120.380">
    <property type="match status" value="1"/>
</dbReference>
<evidence type="ECO:0000313" key="3">
    <source>
        <dbReference type="EMBL" id="ELS32504.1"/>
    </source>
</evidence>
<dbReference type="Pfam" id="PF04151">
    <property type="entry name" value="PPC"/>
    <property type="match status" value="1"/>
</dbReference>
<keyword evidence="1" id="KW-1133">Transmembrane helix</keyword>
<feature type="domain" description="Peptidase C-terminal archaeal/bacterial" evidence="2">
    <location>
        <begin position="84"/>
        <end position="148"/>
    </location>
</feature>
<comment type="caution">
    <text evidence="3">The sequence shown here is derived from an EMBL/GenBank/DDBJ whole genome shotgun (WGS) entry which is preliminary data.</text>
</comment>
<dbReference type="EMBL" id="ALWB01000090">
    <property type="protein sequence ID" value="ELS32504.1"/>
    <property type="molecule type" value="Genomic_DNA"/>
</dbReference>
<sequence length="168" mass="18376" precursor="true">MKQLKLFDSQNSLVKSVRRYVFSPFIISGLGAIAISAVNFVPQSLAQIPISSYKPISINSGAEVNDILTEKDIPTGQKGFARDYLIDVQKDERLEINVESQAFDTVLSLLDSKGDVITENDDVASDTTNSSIFFKVRQSGKYTIRVSSFGGSSGGKFTLKVTKLRAID</sequence>
<proteinExistence type="predicted"/>
<keyword evidence="4" id="KW-1185">Reference proteome</keyword>
<accession>L8N0C8</accession>
<dbReference type="SUPFAM" id="SSF89260">
    <property type="entry name" value="Collagen-binding domain"/>
    <property type="match status" value="1"/>
</dbReference>
<evidence type="ECO:0000256" key="1">
    <source>
        <dbReference type="SAM" id="Phobius"/>
    </source>
</evidence>
<organism evidence="3 4">
    <name type="scientific">Pseudanabaena biceps PCC 7429</name>
    <dbReference type="NCBI Taxonomy" id="927668"/>
    <lineage>
        <taxon>Bacteria</taxon>
        <taxon>Bacillati</taxon>
        <taxon>Cyanobacteriota</taxon>
        <taxon>Cyanophyceae</taxon>
        <taxon>Pseudanabaenales</taxon>
        <taxon>Pseudanabaenaceae</taxon>
        <taxon>Pseudanabaena</taxon>
    </lineage>
</organism>
<dbReference type="InterPro" id="IPR007280">
    <property type="entry name" value="Peptidase_C_arc/bac"/>
</dbReference>
<keyword evidence="1" id="KW-0812">Transmembrane</keyword>
<feature type="transmembrane region" description="Helical" evidence="1">
    <location>
        <begin position="20"/>
        <end position="41"/>
    </location>
</feature>
<reference evidence="3 4" key="1">
    <citation type="journal article" date="2013" name="Proc. Natl. Acad. Sci. U.S.A.">
        <title>Improving the coverage of the cyanobacterial phylum using diversity-driven genome sequencing.</title>
        <authorList>
            <person name="Shih P.M."/>
            <person name="Wu D."/>
            <person name="Latifi A."/>
            <person name="Axen S.D."/>
            <person name="Fewer D.P."/>
            <person name="Talla E."/>
            <person name="Calteau A."/>
            <person name="Cai F."/>
            <person name="Tandeau de Marsac N."/>
            <person name="Rippka R."/>
            <person name="Herdman M."/>
            <person name="Sivonen K."/>
            <person name="Coursin T."/>
            <person name="Laurent T."/>
            <person name="Goodwin L."/>
            <person name="Nolan M."/>
            <person name="Davenport K.W."/>
            <person name="Han C.S."/>
            <person name="Rubin E.M."/>
            <person name="Eisen J.A."/>
            <person name="Woyke T."/>
            <person name="Gugger M."/>
            <person name="Kerfeld C.A."/>
        </authorList>
    </citation>
    <scope>NUCLEOTIDE SEQUENCE [LARGE SCALE GENOMIC DNA]</scope>
    <source>
        <strain evidence="3 4">PCC 7429</strain>
    </source>
</reference>
<evidence type="ECO:0000313" key="4">
    <source>
        <dbReference type="Proteomes" id="UP000011201"/>
    </source>
</evidence>
<dbReference type="PATRIC" id="fig|927668.3.peg.2668"/>
<gene>
    <name evidence="3" type="ORF">Pse7429DRAFT_2030</name>
</gene>
<dbReference type="AlphaFoldDB" id="L8N0C8"/>
<keyword evidence="1" id="KW-0472">Membrane</keyword>